<sequence>SLNLRKGPRSGQFPQTMIWCLCILLRACSALSSSFRSTSRKHRLENSPPWFCLNWLPFCSTRWIQLLKWGNLRGAFSGSLEK</sequence>
<keyword evidence="3" id="KW-1185">Reference proteome</keyword>
<dbReference type="Ensembl" id="ENSPTIT00000024230.1">
    <property type="protein sequence ID" value="ENSPTIP00000019900.1"/>
    <property type="gene ID" value="ENSPTIG00000017558.1"/>
</dbReference>
<evidence type="ECO:0000313" key="3">
    <source>
        <dbReference type="Proteomes" id="UP000675900"/>
    </source>
</evidence>
<protein>
    <submittedName>
        <fullName evidence="2">Uncharacterized protein</fullName>
    </submittedName>
</protein>
<name>A0A8C9KJT3_PANTA</name>
<evidence type="ECO:0000256" key="1">
    <source>
        <dbReference type="SAM" id="SignalP"/>
    </source>
</evidence>
<organism evidence="2 3">
    <name type="scientific">Panthera tigris altaica</name>
    <name type="common">Siberian tiger</name>
    <dbReference type="NCBI Taxonomy" id="74533"/>
    <lineage>
        <taxon>Eukaryota</taxon>
        <taxon>Metazoa</taxon>
        <taxon>Chordata</taxon>
        <taxon>Craniata</taxon>
        <taxon>Vertebrata</taxon>
        <taxon>Euteleostomi</taxon>
        <taxon>Mammalia</taxon>
        <taxon>Eutheria</taxon>
        <taxon>Laurasiatheria</taxon>
        <taxon>Carnivora</taxon>
        <taxon>Feliformia</taxon>
        <taxon>Felidae</taxon>
        <taxon>Pantherinae</taxon>
        <taxon>Panthera</taxon>
    </lineage>
</organism>
<feature type="chain" id="PRO_5034523557" evidence="1">
    <location>
        <begin position="33"/>
        <end position="82"/>
    </location>
</feature>
<accession>A0A8C9KJT3</accession>
<dbReference type="GeneTree" id="ENSGT00910000147795"/>
<proteinExistence type="predicted"/>
<reference evidence="2" key="1">
    <citation type="submission" date="2025-08" db="UniProtKB">
        <authorList>
            <consortium name="Ensembl"/>
        </authorList>
    </citation>
    <scope>IDENTIFICATION</scope>
</reference>
<reference evidence="2" key="2">
    <citation type="submission" date="2025-09" db="UniProtKB">
        <authorList>
            <consortium name="Ensembl"/>
        </authorList>
    </citation>
    <scope>IDENTIFICATION</scope>
</reference>
<evidence type="ECO:0000313" key="2">
    <source>
        <dbReference type="Ensembl" id="ENSPTIP00000019900.1"/>
    </source>
</evidence>
<keyword evidence="1" id="KW-0732">Signal</keyword>
<dbReference type="AlphaFoldDB" id="A0A8C9KJT3"/>
<dbReference type="Proteomes" id="UP000675900">
    <property type="component" value="Unassembled WGS sequence"/>
</dbReference>
<feature type="signal peptide" evidence="1">
    <location>
        <begin position="1"/>
        <end position="32"/>
    </location>
</feature>